<evidence type="ECO:0000313" key="3">
    <source>
        <dbReference type="Proteomes" id="UP000269945"/>
    </source>
</evidence>
<keyword evidence="1" id="KW-0812">Transmembrane</keyword>
<evidence type="ECO:0000256" key="1">
    <source>
        <dbReference type="SAM" id="Phobius"/>
    </source>
</evidence>
<keyword evidence="1" id="KW-1133">Transmembrane helix</keyword>
<sequence>MGFPFASIWCLPQENRGKNRKKPASRVRLLSLWQNQDEGTSFGVVALWFPHGMVVCGAWTLSTILANTSKSAGRRLKELRGCLPGSLRRRGTLNLRVVSSNPTLGVEPT</sequence>
<accession>A0A9X9Q665</accession>
<dbReference type="EMBL" id="CYRY02041744">
    <property type="protein sequence ID" value="VCX31585.1"/>
    <property type="molecule type" value="Genomic_DNA"/>
</dbReference>
<keyword evidence="3" id="KW-1185">Reference proteome</keyword>
<comment type="caution">
    <text evidence="2">The sequence shown here is derived from an EMBL/GenBank/DDBJ whole genome shotgun (WGS) entry which is preliminary data.</text>
</comment>
<proteinExistence type="predicted"/>
<dbReference type="AlphaFoldDB" id="A0A9X9Q665"/>
<dbReference type="Proteomes" id="UP000269945">
    <property type="component" value="Unassembled WGS sequence"/>
</dbReference>
<keyword evidence="1" id="KW-0472">Membrane</keyword>
<evidence type="ECO:0000313" key="2">
    <source>
        <dbReference type="EMBL" id="VCX31585.1"/>
    </source>
</evidence>
<protein>
    <submittedName>
        <fullName evidence="2">Uncharacterized protein</fullName>
    </submittedName>
</protein>
<organism evidence="2 3">
    <name type="scientific">Gulo gulo</name>
    <name type="common">Wolverine</name>
    <name type="synonym">Gluton</name>
    <dbReference type="NCBI Taxonomy" id="48420"/>
    <lineage>
        <taxon>Eukaryota</taxon>
        <taxon>Metazoa</taxon>
        <taxon>Chordata</taxon>
        <taxon>Craniata</taxon>
        <taxon>Vertebrata</taxon>
        <taxon>Euteleostomi</taxon>
        <taxon>Mammalia</taxon>
        <taxon>Eutheria</taxon>
        <taxon>Laurasiatheria</taxon>
        <taxon>Carnivora</taxon>
        <taxon>Caniformia</taxon>
        <taxon>Musteloidea</taxon>
        <taxon>Mustelidae</taxon>
        <taxon>Guloninae</taxon>
        <taxon>Gulo</taxon>
    </lineage>
</organism>
<feature type="transmembrane region" description="Helical" evidence="1">
    <location>
        <begin position="42"/>
        <end position="66"/>
    </location>
</feature>
<name>A0A9X9Q665_GULGU</name>
<gene>
    <name evidence="2" type="ORF">BN2614_LOCUS2</name>
</gene>
<reference evidence="2 3" key="1">
    <citation type="submission" date="2018-10" db="EMBL/GenBank/DDBJ databases">
        <authorList>
            <person name="Ekblom R."/>
            <person name="Jareborg N."/>
        </authorList>
    </citation>
    <scope>NUCLEOTIDE SEQUENCE [LARGE SCALE GENOMIC DNA]</scope>
    <source>
        <tissue evidence="2">Muscle</tissue>
    </source>
</reference>